<feature type="region of interest" description="Disordered" evidence="22">
    <location>
        <begin position="432"/>
        <end position="459"/>
    </location>
</feature>
<keyword evidence="7" id="KW-0597">Phosphoprotein</keyword>
<evidence type="ECO:0000256" key="9">
    <source>
        <dbReference type="ARBA" id="ARBA00022658"/>
    </source>
</evidence>
<proteinExistence type="predicted"/>
<keyword evidence="8" id="KW-0716">Sensory transduction</keyword>
<feature type="repeat" description="RCC1" evidence="21">
    <location>
        <begin position="298"/>
        <end position="350"/>
    </location>
</feature>
<dbReference type="GeneTree" id="ENSGT00940000159616"/>
<evidence type="ECO:0000256" key="1">
    <source>
        <dbReference type="ARBA" id="ARBA00004120"/>
    </source>
</evidence>
<feature type="repeat" description="RCC1" evidence="21">
    <location>
        <begin position="92"/>
        <end position="143"/>
    </location>
</feature>
<keyword evidence="12" id="KW-0282">Flagellum</keyword>
<evidence type="ECO:0000256" key="21">
    <source>
        <dbReference type="PROSITE-ProRule" id="PRU00235"/>
    </source>
</evidence>
<dbReference type="GO" id="GO:0005813">
    <property type="term" value="C:centrosome"/>
    <property type="evidence" value="ECO:0007669"/>
    <property type="project" value="UniProtKB-SubCell"/>
</dbReference>
<evidence type="ECO:0000256" key="2">
    <source>
        <dbReference type="ARBA" id="ARBA00004300"/>
    </source>
</evidence>
<dbReference type="SUPFAM" id="SSF50985">
    <property type="entry name" value="RCC1/BLIP-II"/>
    <property type="match status" value="1"/>
</dbReference>
<keyword evidence="5" id="KW-0488">Methylation</keyword>
<evidence type="ECO:0000256" key="20">
    <source>
        <dbReference type="ARBA" id="ARBA00073293"/>
    </source>
</evidence>
<evidence type="ECO:0000259" key="23">
    <source>
        <dbReference type="Pfam" id="PF25390"/>
    </source>
</evidence>
<reference evidence="24" key="3">
    <citation type="submission" date="2025-09" db="UniProtKB">
        <authorList>
            <consortium name="Ensembl"/>
        </authorList>
    </citation>
    <scope>IDENTIFICATION</scope>
</reference>
<evidence type="ECO:0000256" key="12">
    <source>
        <dbReference type="ARBA" id="ARBA00022846"/>
    </source>
</evidence>
<feature type="repeat" description="RCC1" evidence="21">
    <location>
        <begin position="247"/>
        <end position="298"/>
    </location>
</feature>
<evidence type="ECO:0000256" key="15">
    <source>
        <dbReference type="ARBA" id="ARBA00023212"/>
    </source>
</evidence>
<dbReference type="InterPro" id="IPR051625">
    <property type="entry name" value="Signaling_Regulatory_Domain"/>
</dbReference>
<feature type="repeat" description="RCC1" evidence="21">
    <location>
        <begin position="197"/>
        <end position="246"/>
    </location>
</feature>
<keyword evidence="10" id="KW-0677">Repeat</keyword>
<dbReference type="PROSITE" id="PS50012">
    <property type="entry name" value="RCC1_3"/>
    <property type="match status" value="6"/>
</dbReference>
<keyword evidence="17" id="KW-0449">Lipoprotein</keyword>
<keyword evidence="6" id="KW-0963">Cytoplasm</keyword>
<dbReference type="PROSITE" id="PS00626">
    <property type="entry name" value="RCC1_2"/>
    <property type="match status" value="2"/>
</dbReference>
<evidence type="ECO:0000256" key="13">
    <source>
        <dbReference type="ARBA" id="ARBA00023034"/>
    </source>
</evidence>
<dbReference type="InterPro" id="IPR009091">
    <property type="entry name" value="RCC1/BLIP-II"/>
</dbReference>
<dbReference type="PANTHER" id="PTHR22872">
    <property type="entry name" value="BTK-BINDING PROTEIN-RELATED"/>
    <property type="match status" value="1"/>
</dbReference>
<dbReference type="InterPro" id="IPR058923">
    <property type="entry name" value="RCC1-like_dom"/>
</dbReference>
<dbReference type="Pfam" id="PF25390">
    <property type="entry name" value="WD40_RLD"/>
    <property type="match status" value="1"/>
</dbReference>
<keyword evidence="25" id="KW-1185">Reference proteome</keyword>
<evidence type="ECO:0000256" key="4">
    <source>
        <dbReference type="ARBA" id="ARBA00004611"/>
    </source>
</evidence>
<keyword evidence="13" id="KW-0333">Golgi apparatus</keyword>
<keyword evidence="11" id="KW-0970">Cilium biogenesis/degradation</keyword>
<dbReference type="InterPro" id="IPR000408">
    <property type="entry name" value="Reg_chr_condens"/>
</dbReference>
<keyword evidence="14" id="KW-0969">Cilium</keyword>
<keyword evidence="18" id="KW-0636">Prenylation</keyword>
<feature type="domain" description="RCC1-like" evidence="23">
    <location>
        <begin position="63"/>
        <end position="400"/>
    </location>
</feature>
<sequence length="577" mass="62611">GWCYSMFGFVGQHQYFEPDIRADSSDIALFTPSVVLVFMCFRLCVVVASGALFTLGSSNLGEDVPSRFWLRSDRPARIACGDAHTALVTERGRLYVFGSNSCGQLGLNAAEPVNKPTCVKGLGRKRVTLVACGKSHTILSTTRDVLYATGGNSDGQLGLGHHDDRATFQPLRPFCDTAPIRMLAAGCNTSAALTDDGRLFMWGDNSAGQLGMGAERSAPCPRAVAVGRPVTWVSCGTNHSAVVTDAGDVFTFGSGAGGRLGVAPEQPANDSLPRRVNSLRCARKVACGGEHTVVLTDEGLFSFGRGVFGQLGLGTFVFEADVPSAVCVTGMGRPRHVTCGENHTAIVTEEGLLYTFGDGRHGKLGQGDENFANQFVPTLCQRFLKYHVESVACGKSHMLVFARPRKLELEVCLDQGDVARANLDTYYADLMLGRPTSPADPDDPDDVPAPQRSGPRARRRQRVRNFRFVWLVRVFGVHKRRRVCVRTFFQGGSSEQLGLMLRDRAPPRPDPTLTCAGGESHPVVQHHHGAQMIQNMAARLIFNQPKYTHVTPLLTSLHWLPVAARIEFKSLMLPTGL</sequence>
<reference evidence="24 25" key="1">
    <citation type="submission" date="2020-06" db="EMBL/GenBank/DDBJ databases">
        <authorList>
            <consortium name="Wellcome Sanger Institute Data Sharing"/>
        </authorList>
    </citation>
    <scope>NUCLEOTIDE SEQUENCE [LARGE SCALE GENOMIC DNA]</scope>
</reference>
<evidence type="ECO:0000256" key="6">
    <source>
        <dbReference type="ARBA" id="ARBA00022490"/>
    </source>
</evidence>
<protein>
    <recommendedName>
        <fullName evidence="20">X-linked retinitis pigmentosa GTPase regulator</fullName>
    </recommendedName>
</protein>
<dbReference type="PANTHER" id="PTHR22872:SF9">
    <property type="entry name" value="X-LINKED RETINITIS PIGMENTOSA GTPASE REGULATOR"/>
    <property type="match status" value="1"/>
</dbReference>
<dbReference type="GO" id="GO:0005085">
    <property type="term" value="F:guanyl-nucleotide exchange factor activity"/>
    <property type="evidence" value="ECO:0007669"/>
    <property type="project" value="UniProtKB-KW"/>
</dbReference>
<feature type="repeat" description="RCC1" evidence="21">
    <location>
        <begin position="144"/>
        <end position="196"/>
    </location>
</feature>
<evidence type="ECO:0000256" key="14">
    <source>
        <dbReference type="ARBA" id="ARBA00023069"/>
    </source>
</evidence>
<accession>A0AAY4BJX1</accession>
<organism evidence="24 25">
    <name type="scientific">Denticeps clupeoides</name>
    <name type="common">denticle herring</name>
    <dbReference type="NCBI Taxonomy" id="299321"/>
    <lineage>
        <taxon>Eukaryota</taxon>
        <taxon>Metazoa</taxon>
        <taxon>Chordata</taxon>
        <taxon>Craniata</taxon>
        <taxon>Vertebrata</taxon>
        <taxon>Euteleostomi</taxon>
        <taxon>Actinopterygii</taxon>
        <taxon>Neopterygii</taxon>
        <taxon>Teleostei</taxon>
        <taxon>Clupei</taxon>
        <taxon>Clupeiformes</taxon>
        <taxon>Denticipitoidei</taxon>
        <taxon>Denticipitidae</taxon>
        <taxon>Denticeps</taxon>
    </lineage>
</organism>
<dbReference type="FunFam" id="2.130.10.30:FF:000013">
    <property type="entry name" value="Retinitis pigmentosa GTPase regulator isoform 1"/>
    <property type="match status" value="1"/>
</dbReference>
<name>A0AAY4BJX1_9TELE</name>
<evidence type="ECO:0000256" key="22">
    <source>
        <dbReference type="SAM" id="MobiDB-lite"/>
    </source>
</evidence>
<keyword evidence="19" id="KW-0844">Vision</keyword>
<dbReference type="Gene3D" id="2.130.10.30">
    <property type="entry name" value="Regulator of chromosome condensation 1/beta-lactamase-inhibitor protein II"/>
    <property type="match status" value="1"/>
</dbReference>
<evidence type="ECO:0000256" key="5">
    <source>
        <dbReference type="ARBA" id="ARBA00022481"/>
    </source>
</evidence>
<dbReference type="AlphaFoldDB" id="A0AAY4BJX1"/>
<evidence type="ECO:0000313" key="24">
    <source>
        <dbReference type="Ensembl" id="ENSDCDP00010021203.1"/>
    </source>
</evidence>
<dbReference type="GO" id="GO:0005929">
    <property type="term" value="C:cilium"/>
    <property type="evidence" value="ECO:0007669"/>
    <property type="project" value="UniProtKB-ARBA"/>
</dbReference>
<evidence type="ECO:0000256" key="8">
    <source>
        <dbReference type="ARBA" id="ARBA00022606"/>
    </source>
</evidence>
<evidence type="ECO:0000313" key="25">
    <source>
        <dbReference type="Proteomes" id="UP000694580"/>
    </source>
</evidence>
<evidence type="ECO:0000256" key="16">
    <source>
        <dbReference type="ARBA" id="ARBA00023273"/>
    </source>
</evidence>
<evidence type="ECO:0000256" key="17">
    <source>
        <dbReference type="ARBA" id="ARBA00023288"/>
    </source>
</evidence>
<dbReference type="GO" id="GO:0030030">
    <property type="term" value="P:cell projection organization"/>
    <property type="evidence" value="ECO:0007669"/>
    <property type="project" value="UniProtKB-KW"/>
</dbReference>
<comment type="subcellular location">
    <subcellularLocation>
        <location evidence="1">Cytoplasm</location>
        <location evidence="1">Cytoskeleton</location>
        <location evidence="1">Cilium basal body</location>
    </subcellularLocation>
    <subcellularLocation>
        <location evidence="4">Cytoplasm</location>
        <location evidence="4">Cytoskeleton</location>
        <location evidence="4">Flagellum axoneme</location>
    </subcellularLocation>
    <subcellularLocation>
        <location evidence="2">Cytoplasm</location>
        <location evidence="2">Cytoskeleton</location>
        <location evidence="2">Microtubule organizing center</location>
        <location evidence="2">Centrosome</location>
    </subcellularLocation>
    <subcellularLocation>
        <location evidence="3">Golgi apparatus</location>
    </subcellularLocation>
</comment>
<dbReference type="Proteomes" id="UP000694580">
    <property type="component" value="Chromosome 9"/>
</dbReference>
<feature type="repeat" description="RCC1" evidence="21">
    <location>
        <begin position="351"/>
        <end position="404"/>
    </location>
</feature>
<keyword evidence="16" id="KW-0966">Cell projection</keyword>
<gene>
    <name evidence="24" type="primary">RPGR</name>
</gene>
<keyword evidence="9" id="KW-0344">Guanine-nucleotide releasing factor</keyword>
<evidence type="ECO:0000256" key="18">
    <source>
        <dbReference type="ARBA" id="ARBA00023289"/>
    </source>
</evidence>
<reference evidence="24" key="2">
    <citation type="submission" date="2025-08" db="UniProtKB">
        <authorList>
            <consortium name="Ensembl"/>
        </authorList>
    </citation>
    <scope>IDENTIFICATION</scope>
</reference>
<evidence type="ECO:0000256" key="11">
    <source>
        <dbReference type="ARBA" id="ARBA00022794"/>
    </source>
</evidence>
<dbReference type="GO" id="GO:0005794">
    <property type="term" value="C:Golgi apparatus"/>
    <property type="evidence" value="ECO:0007669"/>
    <property type="project" value="UniProtKB-SubCell"/>
</dbReference>
<dbReference type="Ensembl" id="ENSDCDT00010023231.1">
    <property type="protein sequence ID" value="ENSDCDP00010021203.1"/>
    <property type="gene ID" value="ENSDCDG00010010342.1"/>
</dbReference>
<evidence type="ECO:0000256" key="10">
    <source>
        <dbReference type="ARBA" id="ARBA00022737"/>
    </source>
</evidence>
<evidence type="ECO:0000256" key="19">
    <source>
        <dbReference type="ARBA" id="ARBA00023305"/>
    </source>
</evidence>
<keyword evidence="15" id="KW-0206">Cytoskeleton</keyword>
<evidence type="ECO:0000256" key="7">
    <source>
        <dbReference type="ARBA" id="ARBA00022553"/>
    </source>
</evidence>
<evidence type="ECO:0000256" key="3">
    <source>
        <dbReference type="ARBA" id="ARBA00004555"/>
    </source>
</evidence>
<dbReference type="GO" id="GO:0007601">
    <property type="term" value="P:visual perception"/>
    <property type="evidence" value="ECO:0007669"/>
    <property type="project" value="UniProtKB-KW"/>
</dbReference>
<dbReference type="PRINTS" id="PR00633">
    <property type="entry name" value="RCCNDNSATION"/>
</dbReference>